<dbReference type="GO" id="GO:0016638">
    <property type="term" value="F:oxidoreductase activity, acting on the CH-NH2 group of donors"/>
    <property type="evidence" value="ECO:0007669"/>
    <property type="project" value="InterPro"/>
</dbReference>
<comment type="caution">
    <text evidence="2">The sequence shown here is derived from an EMBL/GenBank/DDBJ whole genome shotgun (WGS) entry which is preliminary data.</text>
</comment>
<proteinExistence type="predicted"/>
<dbReference type="InterPro" id="IPR013504">
    <property type="entry name" value="MADH/AADH_Ltc_C_dom"/>
</dbReference>
<accession>A0A7C5RTP2</accession>
<dbReference type="EMBL" id="DRWX01000330">
    <property type="protein sequence ID" value="HHM96968.1"/>
    <property type="molecule type" value="Genomic_DNA"/>
</dbReference>
<name>A0A7C5RTP2_THERO</name>
<dbReference type="AlphaFoldDB" id="A0A7C5RTP2"/>
<dbReference type="Pfam" id="PF02975">
    <property type="entry name" value="Me-amine-dh_L"/>
    <property type="match status" value="1"/>
</dbReference>
<sequence length="139" mass="14992">MTRLTRRTTLLGTISALATALINLLVPPLASAQLGCSDWRFCGHCGCRCTCRGGGDSTCPSGSSPGGAWYVCCRDTQGRFWLVRYRDCCRPRQPGETSCPSPLSDCPSSCACRNGCPQPHWCPTGYCAICTQTQIWATC</sequence>
<feature type="domain" description="Methylamine/Aralkylamine dehydrogenase light chain C-terminal" evidence="1">
    <location>
        <begin position="35"/>
        <end position="106"/>
    </location>
</feature>
<evidence type="ECO:0000313" key="2">
    <source>
        <dbReference type="EMBL" id="HHM96968.1"/>
    </source>
</evidence>
<protein>
    <recommendedName>
        <fullName evidence="1">Methylamine/Aralkylamine dehydrogenase light chain C-terminal domain-containing protein</fullName>
    </recommendedName>
</protein>
<organism evidence="2">
    <name type="scientific">Thermomicrobium roseum</name>
    <dbReference type="NCBI Taxonomy" id="500"/>
    <lineage>
        <taxon>Bacteria</taxon>
        <taxon>Pseudomonadati</taxon>
        <taxon>Thermomicrobiota</taxon>
        <taxon>Thermomicrobia</taxon>
        <taxon>Thermomicrobiales</taxon>
        <taxon>Thermomicrobiaceae</taxon>
        <taxon>Thermomicrobium</taxon>
    </lineage>
</organism>
<dbReference type="SUPFAM" id="SSF57561">
    <property type="entry name" value="Methylamine dehydrogenase, L chain"/>
    <property type="match status" value="1"/>
</dbReference>
<reference evidence="2" key="1">
    <citation type="journal article" date="2020" name="mSystems">
        <title>Genome- and Community-Level Interaction Insights into Carbon Utilization and Element Cycling Functions of Hydrothermarchaeota in Hydrothermal Sediment.</title>
        <authorList>
            <person name="Zhou Z."/>
            <person name="Liu Y."/>
            <person name="Xu W."/>
            <person name="Pan J."/>
            <person name="Luo Z.H."/>
            <person name="Li M."/>
        </authorList>
    </citation>
    <scope>NUCLEOTIDE SEQUENCE [LARGE SCALE GENOMIC DNA]</scope>
    <source>
        <strain evidence="2">SpSt-1065</strain>
    </source>
</reference>
<dbReference type="GO" id="GO:0009308">
    <property type="term" value="P:amine metabolic process"/>
    <property type="evidence" value="ECO:0007669"/>
    <property type="project" value="InterPro"/>
</dbReference>
<dbReference type="InterPro" id="IPR036560">
    <property type="entry name" value="MADH/AADH_L_sf"/>
</dbReference>
<evidence type="ECO:0000259" key="1">
    <source>
        <dbReference type="Pfam" id="PF02975"/>
    </source>
</evidence>
<dbReference type="InterPro" id="IPR006311">
    <property type="entry name" value="TAT_signal"/>
</dbReference>
<dbReference type="Gene3D" id="2.60.30.10">
    <property type="entry name" value="Methylamine/Aralkylamine dehydrogenase light chain"/>
    <property type="match status" value="1"/>
</dbReference>
<dbReference type="PROSITE" id="PS51318">
    <property type="entry name" value="TAT"/>
    <property type="match status" value="1"/>
</dbReference>
<dbReference type="GO" id="GO:0042597">
    <property type="term" value="C:periplasmic space"/>
    <property type="evidence" value="ECO:0007669"/>
    <property type="project" value="InterPro"/>
</dbReference>
<gene>
    <name evidence="2" type="ORF">ENM21_07140</name>
</gene>